<dbReference type="SUPFAM" id="SSF158622">
    <property type="entry name" value="YheA/YmcA-like"/>
    <property type="match status" value="1"/>
</dbReference>
<comment type="caution">
    <text evidence="1">The sequence shown here is derived from an EMBL/GenBank/DDBJ whole genome shotgun (WGS) entry which is preliminary data.</text>
</comment>
<evidence type="ECO:0000313" key="2">
    <source>
        <dbReference type="Proteomes" id="UP000886817"/>
    </source>
</evidence>
<evidence type="ECO:0000313" key="1">
    <source>
        <dbReference type="EMBL" id="HIX59711.1"/>
    </source>
</evidence>
<dbReference type="Pfam" id="PF06133">
    <property type="entry name" value="Com_YlbF"/>
    <property type="match status" value="1"/>
</dbReference>
<accession>A0A9D2B414</accession>
<dbReference type="InterPro" id="IPR010368">
    <property type="entry name" value="Com_YlbF"/>
</dbReference>
<dbReference type="EMBL" id="DXEX01000181">
    <property type="protein sequence ID" value="HIX59711.1"/>
    <property type="molecule type" value="Genomic_DNA"/>
</dbReference>
<dbReference type="InterPro" id="IPR023378">
    <property type="entry name" value="YheA/YmcA-like_dom_sf"/>
</dbReference>
<name>A0A9D2B414_9FIRM</name>
<dbReference type="Gene3D" id="1.20.1500.10">
    <property type="entry name" value="YheA/YmcA-like"/>
    <property type="match status" value="1"/>
</dbReference>
<proteinExistence type="predicted"/>
<dbReference type="Proteomes" id="UP000886817">
    <property type="component" value="Unassembled WGS sequence"/>
</dbReference>
<reference evidence="1" key="1">
    <citation type="journal article" date="2021" name="PeerJ">
        <title>Extensive microbial diversity within the chicken gut microbiome revealed by metagenomics and culture.</title>
        <authorList>
            <person name="Gilroy R."/>
            <person name="Ravi A."/>
            <person name="Getino M."/>
            <person name="Pursley I."/>
            <person name="Horton D.L."/>
            <person name="Alikhan N.F."/>
            <person name="Baker D."/>
            <person name="Gharbi K."/>
            <person name="Hall N."/>
            <person name="Watson M."/>
            <person name="Adriaenssens E.M."/>
            <person name="Foster-Nyarko E."/>
            <person name="Jarju S."/>
            <person name="Secka A."/>
            <person name="Antonio M."/>
            <person name="Oren A."/>
            <person name="Chaudhuri R.R."/>
            <person name="La Ragione R."/>
            <person name="Hildebrand F."/>
            <person name="Pallen M.J."/>
        </authorList>
    </citation>
    <scope>NUCLEOTIDE SEQUENCE</scope>
    <source>
        <strain evidence="1">ChiSjej1B19-8411</strain>
    </source>
</reference>
<sequence>METNQKKTNDPAHYYGGVKMGTIDRQVSSLILALQESPEYQDYRKQEKILNQNPALKERVDQFRRENFTTQTQIMGEEWSDAIERLTVESAQLRKIPEVNAFLDAELALCKLIQRTVSKITAGVALDIPI</sequence>
<protein>
    <submittedName>
        <fullName evidence="1">YlbF family regulator</fullName>
    </submittedName>
</protein>
<reference evidence="1" key="2">
    <citation type="submission" date="2021-04" db="EMBL/GenBank/DDBJ databases">
        <authorList>
            <person name="Gilroy R."/>
        </authorList>
    </citation>
    <scope>NUCLEOTIDE SEQUENCE</scope>
    <source>
        <strain evidence="1">ChiSjej1B19-8411</strain>
    </source>
</reference>
<dbReference type="AlphaFoldDB" id="A0A9D2B414"/>
<organism evidence="1 2">
    <name type="scientific">Candidatus Blautia gallistercoris</name>
    <dbReference type="NCBI Taxonomy" id="2838490"/>
    <lineage>
        <taxon>Bacteria</taxon>
        <taxon>Bacillati</taxon>
        <taxon>Bacillota</taxon>
        <taxon>Clostridia</taxon>
        <taxon>Lachnospirales</taxon>
        <taxon>Lachnospiraceae</taxon>
        <taxon>Blautia</taxon>
    </lineage>
</organism>
<gene>
    <name evidence="1" type="ORF">IAA45_08360</name>
</gene>